<evidence type="ECO:0008006" key="5">
    <source>
        <dbReference type="Google" id="ProtNLM"/>
    </source>
</evidence>
<evidence type="ECO:0000313" key="3">
    <source>
        <dbReference type="EMBL" id="KAL1528693.1"/>
    </source>
</evidence>
<feature type="compositionally biased region" description="Pro residues" evidence="1">
    <location>
        <begin position="124"/>
        <end position="134"/>
    </location>
</feature>
<name>A0AB34K2I9_PRYPA</name>
<evidence type="ECO:0000313" key="4">
    <source>
        <dbReference type="Proteomes" id="UP001515480"/>
    </source>
</evidence>
<reference evidence="3 4" key="1">
    <citation type="journal article" date="2024" name="Science">
        <title>Giant polyketide synthase enzymes in the biosynthesis of giant marine polyether toxins.</title>
        <authorList>
            <person name="Fallon T.R."/>
            <person name="Shende V.V."/>
            <person name="Wierzbicki I.H."/>
            <person name="Pendleton A.L."/>
            <person name="Watervoot N.F."/>
            <person name="Auber R.P."/>
            <person name="Gonzalez D.J."/>
            <person name="Wisecaver J.H."/>
            <person name="Moore B.S."/>
        </authorList>
    </citation>
    <scope>NUCLEOTIDE SEQUENCE [LARGE SCALE GENOMIC DNA]</scope>
    <source>
        <strain evidence="3 4">12B1</strain>
    </source>
</reference>
<feature type="region of interest" description="Disordered" evidence="1">
    <location>
        <begin position="117"/>
        <end position="183"/>
    </location>
</feature>
<proteinExistence type="predicted"/>
<keyword evidence="2" id="KW-0732">Signal</keyword>
<feature type="signal peptide" evidence="2">
    <location>
        <begin position="1"/>
        <end position="27"/>
    </location>
</feature>
<keyword evidence="4" id="KW-1185">Reference proteome</keyword>
<organism evidence="3 4">
    <name type="scientific">Prymnesium parvum</name>
    <name type="common">Toxic golden alga</name>
    <dbReference type="NCBI Taxonomy" id="97485"/>
    <lineage>
        <taxon>Eukaryota</taxon>
        <taxon>Haptista</taxon>
        <taxon>Haptophyta</taxon>
        <taxon>Prymnesiophyceae</taxon>
        <taxon>Prymnesiales</taxon>
        <taxon>Prymnesiaceae</taxon>
        <taxon>Prymnesium</taxon>
    </lineage>
</organism>
<dbReference type="AlphaFoldDB" id="A0AB34K2I9"/>
<protein>
    <recommendedName>
        <fullName evidence="5">Nucleotide-diphospho-sugar transferase domain-containing protein</fullName>
    </recommendedName>
</protein>
<dbReference type="EMBL" id="JBGBPQ010000002">
    <property type="protein sequence ID" value="KAL1528693.1"/>
    <property type="molecule type" value="Genomic_DNA"/>
</dbReference>
<sequence length="821" mass="90187">MASPAAAGLVGALVIALLCLWLWSTPTQQIVVDRPSTSGFRRISPLSSLVPSTHPPSPPRADDSAPPWEAEALRRRPEVRMALVRAVGLAMEEAARNASLDPLELIAQQLRRRRSPLGASLDFPPRPPPPPPPYAAADAQAEQVERWAQPSGRRSRRGRRHGRARGGRNVSSELPYPPRQAAKHALPRKLPTAAMWPPLPAAPSAYQSLGRLAHHRGGDLEQPGELARAAAARQFNGELILTYGNEAGTAWIANLVFSLRAAGIDHYLVVVMSDEHCKALSRPPWMISCAWSSWDFGHCKRKLEMRRLWYSRHHYMSRVIEETGLNVAVIDGDMSIRRDFYGLLKGAPLDQHNLIYTLDHSPACGDLNVGFAYCQRCAPRGRSQDRARLTPRRWVIDEGLRREGYFCGGSADEFGDGGRFWNASDRAGASTGPHRWQEWASARDQKLYSDVVAGSCCGAPQHRLMFPSTFKVADQYAFMRQWGQRAKCGTMHPAEADGLQTWWHELLQGDPAVGTKESLAIATGKLASGWHGTGAGELAGWSGHWLHTPPAIAHFVGGAPAGGKVDIMQGLSWWLYEADVVAHAVQEETGRKAGMALPRSFFSARTQRGLLAVAGPSAVLRVDERSSFVQQLVAFRFWLLQVATVVQRTAVDPQPHCDSRWIPSDRTTGNSGMGYKHKWYTPGWPWPFKEGVGVVVGECAFQNGATTPSSPQDCCNVIFGLVKKAKCLETAHHMVLEQTLHRHRADPDASAMLDLTKVMVGGAVDAALLRKAGQLHTQPVLWIAPADITRLPPILGLTASEKEFMKELAHEECSSLLATLR</sequence>
<evidence type="ECO:0000256" key="1">
    <source>
        <dbReference type="SAM" id="MobiDB-lite"/>
    </source>
</evidence>
<feature type="chain" id="PRO_5044293730" description="Nucleotide-diphospho-sugar transferase domain-containing protein" evidence="2">
    <location>
        <begin position="28"/>
        <end position="821"/>
    </location>
</feature>
<evidence type="ECO:0000256" key="2">
    <source>
        <dbReference type="SAM" id="SignalP"/>
    </source>
</evidence>
<feature type="compositionally biased region" description="Basic residues" evidence="1">
    <location>
        <begin position="153"/>
        <end position="166"/>
    </location>
</feature>
<dbReference type="Proteomes" id="UP001515480">
    <property type="component" value="Unassembled WGS sequence"/>
</dbReference>
<gene>
    <name evidence="3" type="ORF">AB1Y20_010029</name>
</gene>
<accession>A0AB34K2I9</accession>
<feature type="region of interest" description="Disordered" evidence="1">
    <location>
        <begin position="44"/>
        <end position="66"/>
    </location>
</feature>
<comment type="caution">
    <text evidence="3">The sequence shown here is derived from an EMBL/GenBank/DDBJ whole genome shotgun (WGS) entry which is preliminary data.</text>
</comment>